<evidence type="ECO:0000256" key="2">
    <source>
        <dbReference type="ARBA" id="ARBA00022574"/>
    </source>
</evidence>
<evidence type="ECO:0000256" key="4">
    <source>
        <dbReference type="ARBA" id="ARBA00022737"/>
    </source>
</evidence>
<reference evidence="11" key="3">
    <citation type="journal article" date="2015" name="Nat. Commun.">
        <title>RFX transcription factors are essential for hearing in mice.</title>
        <authorList>
            <person name="Elkon R."/>
            <person name="Milon B."/>
            <person name="Morrison L."/>
            <person name="Shah M."/>
            <person name="Vijayakumar S."/>
            <person name="Racherla M."/>
            <person name="Leitch C.C."/>
            <person name="Silipino L."/>
            <person name="Hadi S."/>
            <person name="Weiss-Gayet M."/>
            <person name="Barras E."/>
            <person name="Schmid C.D."/>
            <person name="Ait-Lounis A."/>
            <person name="Barnes A."/>
            <person name="Song Y."/>
            <person name="Eisenman D.J."/>
            <person name="Eliyahu E."/>
            <person name="Frolenkov G.I."/>
            <person name="Strome S.E."/>
            <person name="Durand B."/>
            <person name="Zaghloul N.A."/>
            <person name="Jones S.M."/>
            <person name="Reith W."/>
            <person name="Hertzano R."/>
        </authorList>
    </citation>
    <scope>NUCLEOTIDE SEQUENCE</scope>
    <source>
        <strain evidence="11">Tuebingen</strain>
    </source>
</reference>
<keyword evidence="5 6" id="KW-0539">Nucleus</keyword>
<dbReference type="eggNOG" id="KOG3914">
    <property type="taxonomic scope" value="Eukaryota"/>
</dbReference>
<name>E7EZ59_DANRE</name>
<dbReference type="OMA" id="DCIPVVY"/>
<evidence type="ECO:0000256" key="3">
    <source>
        <dbReference type="ARBA" id="ARBA00022694"/>
    </source>
</evidence>
<dbReference type="InterPro" id="IPR015943">
    <property type="entry name" value="WD40/YVTN_repeat-like_dom_sf"/>
</dbReference>
<evidence type="ECO:0000313" key="12">
    <source>
        <dbReference type="ZFIN" id="ZDB-GENE-060810-10"/>
    </source>
</evidence>
<dbReference type="GeneTree" id="ENSGT00390000012174"/>
<feature type="repeat" description="WD" evidence="7">
    <location>
        <begin position="185"/>
        <end position="227"/>
    </location>
</feature>
<keyword evidence="10" id="KW-1185">Reference proteome</keyword>
<dbReference type="PROSITE" id="PS50082">
    <property type="entry name" value="WD_REPEATS_2"/>
    <property type="match status" value="1"/>
</dbReference>
<sequence>MAVVCSKADWFVTSCSTTLVAVNLKQSREPFVFDCSKAEKKPKEADVDNKSAGEGSEEKDSDSILAFAISASGKHVALTDDHKRLVLFCTEPSWKCISTRWVVRRCTSLAFTQAEDELYVADKSGDVYSFSILEPHKAGELKLGHLSMLLDVALSPDDKYIITADRDEKIRVSFRRSPYNIQAFCLGHTEFVSSLLVPAGHPDWLLSGSGDGTVNVWHYETGRRLHSVDMRKFGLDSENTEKRFAVSRIISSPDGQHVAVQCEGFPSVQLFTVDCGTESLLKPADTLTLPLSPWDVTFDSENQLWVLLESEDMKVLLYRHSEQHWRLCDSESPELKKVTNALQTQWHLFKGSVGLESQFKHLYKVNFDNMASYLQKKQERLDLENKKRAAAANGSKPNKKSKTESGPVPQSTS</sequence>
<accession>E7EZ59</accession>
<dbReference type="PANTHER" id="PTHR16288:SF0">
    <property type="entry name" value="TRNA (GUANINE-N(7)-)-METHYLTRANSFERASE NON-CATALYTIC SUBUNIT WDR4"/>
    <property type="match status" value="1"/>
</dbReference>
<dbReference type="SUPFAM" id="SSF50978">
    <property type="entry name" value="WD40 repeat-like"/>
    <property type="match status" value="1"/>
</dbReference>
<evidence type="ECO:0000313" key="11">
    <source>
        <dbReference type="RefSeq" id="NP_001119907.2"/>
    </source>
</evidence>
<dbReference type="RefSeq" id="NP_001119907.2">
    <property type="nucleotide sequence ID" value="NM_001126435.2"/>
</dbReference>
<evidence type="ECO:0000256" key="7">
    <source>
        <dbReference type="PROSITE-ProRule" id="PRU00221"/>
    </source>
</evidence>
<dbReference type="HAMAP" id="MF_03056">
    <property type="entry name" value="TRM82"/>
    <property type="match status" value="1"/>
</dbReference>
<dbReference type="EMBL" id="FP017279">
    <property type="status" value="NOT_ANNOTATED_CDS"/>
    <property type="molecule type" value="Genomic_DNA"/>
</dbReference>
<dbReference type="HOGENOM" id="CLU_054270_1_0_1"/>
<proteinExistence type="evidence at protein level"/>
<comment type="function">
    <text evidence="6">Required for the formation of N(7)-methylguanine at position 46 (m7G46) in tRNA. In the complex, it is required to stabilize and induce conformational changes of the catalytic subunit.</text>
</comment>
<comment type="similarity">
    <text evidence="6">Belongs to the WD repeat TRM82 family.</text>
</comment>
<keyword evidence="3 6" id="KW-0819">tRNA processing</keyword>
<reference evidence="11" key="4">
    <citation type="submission" date="2025-04" db="UniProtKB">
        <authorList>
            <consortium name="RefSeq"/>
        </authorList>
    </citation>
    <scope>IDENTIFICATION</scope>
    <source>
        <strain evidence="11">Tuebingen</strain>
    </source>
</reference>
<dbReference type="KEGG" id="dre:570351"/>
<dbReference type="GO" id="GO:0106004">
    <property type="term" value="P:tRNA (guanine-N7)-methylation"/>
    <property type="evidence" value="ECO:0007669"/>
    <property type="project" value="UniProtKB-UniRule"/>
</dbReference>
<dbReference type="RefSeq" id="NP_001119907.3">
    <property type="nucleotide sequence ID" value="NM_001126435.3"/>
</dbReference>
<dbReference type="GO" id="GO:0005634">
    <property type="term" value="C:nucleus"/>
    <property type="evidence" value="ECO:0007669"/>
    <property type="project" value="UniProtKB-SubCell"/>
</dbReference>
<dbReference type="InterPro" id="IPR001680">
    <property type="entry name" value="WD40_rpt"/>
</dbReference>
<protein>
    <submittedName>
        <fullName evidence="9 11">tRNA (guanine-N(7)-)-methyltransferase non-catalytic subunit wdr4</fullName>
    </submittedName>
</protein>
<comment type="pathway">
    <text evidence="6">tRNA modification; N(7)-methylguanine-tRNA biosynthesis.</text>
</comment>
<feature type="region of interest" description="Disordered" evidence="8">
    <location>
        <begin position="382"/>
        <end position="413"/>
    </location>
</feature>
<evidence type="ECO:0000313" key="9">
    <source>
        <dbReference type="Ensembl" id="ENSDARP00000109363"/>
    </source>
</evidence>
<dbReference type="SMART" id="SM00320">
    <property type="entry name" value="WD40"/>
    <property type="match status" value="3"/>
</dbReference>
<evidence type="ECO:0000313" key="10">
    <source>
        <dbReference type="Proteomes" id="UP000000437"/>
    </source>
</evidence>
<dbReference type="Pfam" id="PF00400">
    <property type="entry name" value="WD40"/>
    <property type="match status" value="2"/>
</dbReference>
<dbReference type="CTD" id="10785"/>
<reference evidence="9 10" key="2">
    <citation type="journal article" date="2013" name="Nature">
        <title>The zebrafish reference genome sequence and its relationship to the human genome.</title>
        <authorList>
            <consortium name="Genome Reference Consortium Zebrafish"/>
            <person name="Howe K."/>
            <person name="Clark M.D."/>
            <person name="Torroja C.F."/>
            <person name="Torrance J."/>
            <person name="Berthelot C."/>
            <person name="Muffato M."/>
            <person name="Collins J.E."/>
            <person name="Humphray S."/>
            <person name="McLaren K."/>
            <person name="Matthews L."/>
            <person name="McLaren S."/>
            <person name="Sealy I."/>
            <person name="Caccamo M."/>
            <person name="Churcher C."/>
            <person name="Scott C."/>
            <person name="Barrett J.C."/>
            <person name="Koch R."/>
            <person name="Rauch G.J."/>
            <person name="White S."/>
            <person name="Chow W."/>
            <person name="Kilian B."/>
            <person name="Quintais L.T."/>
            <person name="Guerra-Assuncao J.A."/>
            <person name="Zhou Y."/>
            <person name="Gu Y."/>
            <person name="Yen J."/>
            <person name="Vogel J.H."/>
            <person name="Eyre T."/>
            <person name="Redmond S."/>
            <person name="Banerjee R."/>
            <person name="Chi J."/>
            <person name="Fu B."/>
            <person name="Langley E."/>
            <person name="Maguire S.F."/>
            <person name="Laird G.K."/>
            <person name="Lloyd D."/>
            <person name="Kenyon E."/>
            <person name="Donaldson S."/>
            <person name="Sehra H."/>
            <person name="Almeida-King J."/>
            <person name="Loveland J."/>
            <person name="Trevanion S."/>
            <person name="Jones M."/>
            <person name="Quail M."/>
            <person name="Willey D."/>
            <person name="Hunt A."/>
            <person name="Burton J."/>
            <person name="Sims S."/>
            <person name="McLay K."/>
            <person name="Plumb B."/>
            <person name="Davis J."/>
            <person name="Clee C."/>
            <person name="Oliver K."/>
            <person name="Clark R."/>
            <person name="Riddle C."/>
            <person name="Elliot D."/>
            <person name="Eliott D."/>
            <person name="Threadgold G."/>
            <person name="Harden G."/>
            <person name="Ware D."/>
            <person name="Begum S."/>
            <person name="Mortimore B."/>
            <person name="Mortimer B."/>
            <person name="Kerry G."/>
            <person name="Heath P."/>
            <person name="Phillimore B."/>
            <person name="Tracey A."/>
            <person name="Corby N."/>
            <person name="Dunn M."/>
            <person name="Johnson C."/>
            <person name="Wood J."/>
            <person name="Clark S."/>
            <person name="Pelan S."/>
            <person name="Griffiths G."/>
            <person name="Smith M."/>
            <person name="Glithero R."/>
            <person name="Howden P."/>
            <person name="Barker N."/>
            <person name="Lloyd C."/>
            <person name="Stevens C."/>
            <person name="Harley J."/>
            <person name="Holt K."/>
            <person name="Panagiotidis G."/>
            <person name="Lovell J."/>
            <person name="Beasley H."/>
            <person name="Henderson C."/>
            <person name="Gordon D."/>
            <person name="Auger K."/>
            <person name="Wright D."/>
            <person name="Collins J."/>
            <person name="Raisen C."/>
            <person name="Dyer L."/>
            <person name="Leung K."/>
            <person name="Robertson L."/>
            <person name="Ambridge K."/>
            <person name="Leongamornlert D."/>
            <person name="McGuire S."/>
            <person name="Gilderthorp R."/>
            <person name="Griffiths C."/>
            <person name="Manthravadi D."/>
            <person name="Nichol S."/>
            <person name="Barker G."/>
            <person name="Whitehead S."/>
            <person name="Kay M."/>
            <person name="Brown J."/>
            <person name="Murnane C."/>
            <person name="Gray E."/>
            <person name="Humphries M."/>
            <person name="Sycamore N."/>
            <person name="Barker D."/>
            <person name="Saunders D."/>
            <person name="Wallis J."/>
            <person name="Babbage A."/>
            <person name="Hammond S."/>
            <person name="Mashreghi-Mohammadi M."/>
            <person name="Barr L."/>
            <person name="Martin S."/>
            <person name="Wray P."/>
            <person name="Ellington A."/>
            <person name="Matthews N."/>
            <person name="Ellwood M."/>
            <person name="Woodmansey R."/>
            <person name="Clark G."/>
            <person name="Cooper J."/>
            <person name="Cooper J."/>
            <person name="Tromans A."/>
            <person name="Grafham D."/>
            <person name="Skuce C."/>
            <person name="Pandian R."/>
            <person name="Andrews R."/>
            <person name="Harrison E."/>
            <person name="Kimberley A."/>
            <person name="Garnett J."/>
            <person name="Fosker N."/>
            <person name="Hall R."/>
            <person name="Garner P."/>
            <person name="Kelly D."/>
            <person name="Bird C."/>
            <person name="Palmer S."/>
            <person name="Gehring I."/>
            <person name="Berger A."/>
            <person name="Dooley C.M."/>
            <person name="Ersan-Urun Z."/>
            <person name="Eser C."/>
            <person name="Geiger H."/>
            <person name="Geisler M."/>
            <person name="Karotki L."/>
            <person name="Kirn A."/>
            <person name="Konantz J."/>
            <person name="Konantz M."/>
            <person name="Oberlander M."/>
            <person name="Rudolph-Geiger S."/>
            <person name="Teucke M."/>
            <person name="Lanz C."/>
            <person name="Raddatz G."/>
            <person name="Osoegawa K."/>
            <person name="Zhu B."/>
            <person name="Rapp A."/>
            <person name="Widaa S."/>
            <person name="Langford C."/>
            <person name="Yang F."/>
            <person name="Schuster S.C."/>
            <person name="Carter N.P."/>
            <person name="Harrow J."/>
            <person name="Ning Z."/>
            <person name="Herrero J."/>
            <person name="Searle S.M."/>
            <person name="Enright A."/>
            <person name="Geisler R."/>
            <person name="Plasterk R.H."/>
            <person name="Lee C."/>
            <person name="Westerfield M."/>
            <person name="de Jong P.J."/>
            <person name="Zon L.I."/>
            <person name="Postlethwait J.H."/>
            <person name="Nusslein-Volhard C."/>
            <person name="Hubbard T.J."/>
            <person name="Roest Crollius H."/>
            <person name="Rogers J."/>
            <person name="Stemple D.L."/>
        </authorList>
    </citation>
    <scope>NUCLEOTIDE SEQUENCE [LARGE SCALE GENOMIC DNA]</scope>
    <source>
        <strain evidence="9">Tuebingen</strain>
    </source>
</reference>
<comment type="subcellular location">
    <subcellularLocation>
        <location evidence="1 6">Nucleus</location>
    </subcellularLocation>
</comment>
<dbReference type="Gene3D" id="2.130.10.10">
    <property type="entry name" value="YVTN repeat-like/Quinoprotein amine dehydrogenase"/>
    <property type="match status" value="1"/>
</dbReference>
<keyword evidence="2 6" id="KW-0853">WD repeat</keyword>
<dbReference type="FunFam" id="2.130.10.10:FF:002786">
    <property type="entry name" value="tRNA (guanine-N(7)-)-methyltransferase non-catalytic subunit wdr4"/>
    <property type="match status" value="1"/>
</dbReference>
<evidence type="ECO:0000256" key="5">
    <source>
        <dbReference type="ARBA" id="ARBA00023242"/>
    </source>
</evidence>
<dbReference type="AGR" id="ZFIN:ZDB-GENE-060810-10"/>
<dbReference type="Proteomes" id="UP000000437">
    <property type="component" value="Chromosome 9"/>
</dbReference>
<accession>A0A8M1NGR4</accession>
<organism evidence="9">
    <name type="scientific">Danio rerio</name>
    <name type="common">Zebrafish</name>
    <name type="synonym">Brachydanio rerio</name>
    <dbReference type="NCBI Taxonomy" id="7955"/>
    <lineage>
        <taxon>Eukaryota</taxon>
        <taxon>Metazoa</taxon>
        <taxon>Chordata</taxon>
        <taxon>Craniata</taxon>
        <taxon>Vertebrata</taxon>
        <taxon>Euteleostomi</taxon>
        <taxon>Actinopterygii</taxon>
        <taxon>Neopterygii</taxon>
        <taxon>Teleostei</taxon>
        <taxon>Ostariophysi</taxon>
        <taxon>Cypriniformes</taxon>
        <taxon>Danionidae</taxon>
        <taxon>Danioninae</taxon>
        <taxon>Danio</taxon>
    </lineage>
</organism>
<keyword evidence="13" id="KW-1267">Proteomics identification</keyword>
<dbReference type="PhylomeDB" id="E7EZ59"/>
<dbReference type="ZFIN" id="ZDB-GENE-060810-10">
    <property type="gene designation" value="wdr4"/>
</dbReference>
<dbReference type="PaxDb" id="7955-ENSDARP00000109363"/>
<dbReference type="Ensembl" id="ENSDART00000122894.3">
    <property type="protein sequence ID" value="ENSDARP00000109363.1"/>
    <property type="gene ID" value="ENSDARG00000090581.3"/>
</dbReference>
<dbReference type="OrthoDB" id="371245at2759"/>
<dbReference type="PANTHER" id="PTHR16288">
    <property type="entry name" value="WD40 REPEAT PROTEIN 4"/>
    <property type="match status" value="1"/>
</dbReference>
<dbReference type="UniPathway" id="UPA00989"/>
<evidence type="ECO:0000256" key="1">
    <source>
        <dbReference type="ARBA" id="ARBA00004123"/>
    </source>
</evidence>
<reference evidence="9" key="1">
    <citation type="submission" date="2011-04" db="UniProtKB">
        <authorList>
            <consortium name="Ensembl"/>
        </authorList>
    </citation>
    <scope>IDENTIFICATION</scope>
    <source>
        <strain evidence="9">Tuebingen</strain>
    </source>
</reference>
<keyword evidence="4 6" id="KW-0677">Repeat</keyword>
<evidence type="ECO:0007829" key="13">
    <source>
        <dbReference type="PeptideAtlas" id="E7EZ59"/>
    </source>
</evidence>
<dbReference type="AlphaFoldDB" id="E7EZ59"/>
<dbReference type="GeneID" id="570351"/>
<dbReference type="InterPro" id="IPR036322">
    <property type="entry name" value="WD40_repeat_dom_sf"/>
</dbReference>
<evidence type="ECO:0000256" key="8">
    <source>
        <dbReference type="SAM" id="MobiDB-lite"/>
    </source>
</evidence>
<gene>
    <name evidence="9 11 12" type="primary">wdr4</name>
    <name evidence="11" type="synonym">im:6900357</name>
    <name evidence="11" type="synonym">si:ch211-140m22.6</name>
</gene>
<dbReference type="Bgee" id="ENSDARG00000090581">
    <property type="expression patterns" value="Expressed in early embryo and 21 other cell types or tissues"/>
</dbReference>
<dbReference type="InterPro" id="IPR028884">
    <property type="entry name" value="Trm82"/>
</dbReference>
<evidence type="ECO:0000256" key="6">
    <source>
        <dbReference type="HAMAP-Rule" id="MF_03056"/>
    </source>
</evidence>